<dbReference type="RefSeq" id="WP_078787396.1">
    <property type="nucleotide sequence ID" value="NZ_FMTO01000008.1"/>
</dbReference>
<comment type="subcellular location">
    <subcellularLocation>
        <location evidence="1">Membrane</location>
    </subcellularLocation>
</comment>
<evidence type="ECO:0000256" key="2">
    <source>
        <dbReference type="ARBA" id="ARBA00022692"/>
    </source>
</evidence>
<name>A0A1T4NDX4_9FIRM</name>
<evidence type="ECO:0000256" key="5">
    <source>
        <dbReference type="NCBIfam" id="TIGR02228"/>
    </source>
</evidence>
<dbReference type="GO" id="GO:0004252">
    <property type="term" value="F:serine-type endopeptidase activity"/>
    <property type="evidence" value="ECO:0007669"/>
    <property type="project" value="UniProtKB-UniRule"/>
</dbReference>
<dbReference type="Gene3D" id="2.10.109.10">
    <property type="entry name" value="Umud Fragment, subunit A"/>
    <property type="match status" value="1"/>
</dbReference>
<evidence type="ECO:0000256" key="1">
    <source>
        <dbReference type="ARBA" id="ARBA00004370"/>
    </source>
</evidence>
<dbReference type="EC" id="3.4.21.89" evidence="5"/>
<dbReference type="CDD" id="cd06530">
    <property type="entry name" value="S26_SPase_I"/>
    <property type="match status" value="1"/>
</dbReference>
<keyword evidence="4 6" id="KW-0472">Membrane</keyword>
<accession>A0A1T4NDX4</accession>
<feature type="transmembrane region" description="Helical" evidence="6">
    <location>
        <begin position="7"/>
        <end position="29"/>
    </location>
</feature>
<dbReference type="Proteomes" id="UP000189857">
    <property type="component" value="Unassembled WGS sequence"/>
</dbReference>
<feature type="transmembrane region" description="Helical" evidence="6">
    <location>
        <begin position="152"/>
        <end position="177"/>
    </location>
</feature>
<dbReference type="InterPro" id="IPR001733">
    <property type="entry name" value="Peptidase_S26B"/>
</dbReference>
<dbReference type="GO" id="GO:0016020">
    <property type="term" value="C:membrane"/>
    <property type="evidence" value="ECO:0007669"/>
    <property type="project" value="UniProtKB-SubCell"/>
</dbReference>
<evidence type="ECO:0000256" key="6">
    <source>
        <dbReference type="SAM" id="Phobius"/>
    </source>
</evidence>
<sequence>MKKVLKIVANVVAWALLIMAFLITLLVFASSRNGKTASLFGITPMAVESDSMSPTFKKGDLIFVKKIDDLYNLKEGDVITFYTIIQGKRVINTHRIVEINEAENSRSFVTRGDNNSINDELPAYASDIIGKWTGKKFNGMGKVLDFLRTKKGFFICILIPMAIFFLYELYKFIVVLIEVKKPKLSEEDEEEIKRKAVEEYLAAKKKEEDSTNEIQDDIENGVDEVVDEIDADVQENVAIAKEVVDTEIKA</sequence>
<dbReference type="EMBL" id="FUXA01000009">
    <property type="protein sequence ID" value="SJZ77472.1"/>
    <property type="molecule type" value="Genomic_DNA"/>
</dbReference>
<proteinExistence type="predicted"/>
<organism evidence="8 9">
    <name type="scientific">Eubacterium ruminantium</name>
    <dbReference type="NCBI Taxonomy" id="42322"/>
    <lineage>
        <taxon>Bacteria</taxon>
        <taxon>Bacillati</taxon>
        <taxon>Bacillota</taxon>
        <taxon>Clostridia</taxon>
        <taxon>Eubacteriales</taxon>
        <taxon>Eubacteriaceae</taxon>
        <taxon>Eubacterium</taxon>
    </lineage>
</organism>
<keyword evidence="3 6" id="KW-1133">Transmembrane helix</keyword>
<dbReference type="Pfam" id="PF10502">
    <property type="entry name" value="Peptidase_S26"/>
    <property type="match status" value="1"/>
</dbReference>
<dbReference type="SUPFAM" id="SSF51306">
    <property type="entry name" value="LexA/Signal peptidase"/>
    <property type="match status" value="1"/>
</dbReference>
<evidence type="ECO:0000256" key="3">
    <source>
        <dbReference type="ARBA" id="ARBA00022989"/>
    </source>
</evidence>
<evidence type="ECO:0000256" key="4">
    <source>
        <dbReference type="ARBA" id="ARBA00023136"/>
    </source>
</evidence>
<evidence type="ECO:0000259" key="7">
    <source>
        <dbReference type="Pfam" id="PF10502"/>
    </source>
</evidence>
<dbReference type="InterPro" id="IPR019533">
    <property type="entry name" value="Peptidase_S26"/>
</dbReference>
<gene>
    <name evidence="8" type="ORF">SAMN02745110_01552</name>
</gene>
<dbReference type="GO" id="GO:0006465">
    <property type="term" value="P:signal peptide processing"/>
    <property type="evidence" value="ECO:0007669"/>
    <property type="project" value="UniProtKB-UniRule"/>
</dbReference>
<dbReference type="GO" id="GO:0009003">
    <property type="term" value="F:signal peptidase activity"/>
    <property type="evidence" value="ECO:0007669"/>
    <property type="project" value="UniProtKB-EC"/>
</dbReference>
<dbReference type="AlphaFoldDB" id="A0A1T4NDX4"/>
<dbReference type="NCBIfam" id="TIGR02228">
    <property type="entry name" value="sigpep_I_arch"/>
    <property type="match status" value="1"/>
</dbReference>
<dbReference type="PANTHER" id="PTHR10806">
    <property type="entry name" value="SIGNAL PEPTIDASE COMPLEX CATALYTIC SUBUNIT SEC11"/>
    <property type="match status" value="1"/>
</dbReference>
<dbReference type="OrthoDB" id="1766940at2"/>
<evidence type="ECO:0000313" key="9">
    <source>
        <dbReference type="Proteomes" id="UP000189857"/>
    </source>
</evidence>
<dbReference type="PANTHER" id="PTHR10806:SF6">
    <property type="entry name" value="SIGNAL PEPTIDASE COMPLEX CATALYTIC SUBUNIT SEC11"/>
    <property type="match status" value="1"/>
</dbReference>
<keyword evidence="2 6" id="KW-0812">Transmembrane</keyword>
<feature type="domain" description="Peptidase S26" evidence="7">
    <location>
        <begin position="23"/>
        <end position="83"/>
    </location>
</feature>
<dbReference type="PRINTS" id="PR00728">
    <property type="entry name" value="SIGNALPTASE"/>
</dbReference>
<protein>
    <recommendedName>
        <fullName evidence="5">Signal peptidase I</fullName>
        <ecNumber evidence="5">3.4.21.89</ecNumber>
    </recommendedName>
</protein>
<reference evidence="8 9" key="1">
    <citation type="submission" date="2017-02" db="EMBL/GenBank/DDBJ databases">
        <authorList>
            <person name="Peterson S.W."/>
        </authorList>
    </citation>
    <scope>NUCLEOTIDE SEQUENCE [LARGE SCALE GENOMIC DNA]</scope>
    <source>
        <strain evidence="8 9">ATCC 17233</strain>
    </source>
</reference>
<dbReference type="InterPro" id="IPR036286">
    <property type="entry name" value="LexA/Signal_pep-like_sf"/>
</dbReference>
<evidence type="ECO:0000313" key="8">
    <source>
        <dbReference type="EMBL" id="SJZ77472.1"/>
    </source>
</evidence>
<keyword evidence="9" id="KW-1185">Reference proteome</keyword>